<reference evidence="3 4" key="1">
    <citation type="journal article" date="2011" name="Genome Res.">
        <title>Chromosome and gene copy number variation allow major structural change between species and strains of Leishmania.</title>
        <authorList>
            <person name="Rogers M.B."/>
            <person name="Hilley J.D."/>
            <person name="Dickens N.J."/>
            <person name="Wilkes J."/>
            <person name="Bates P.A."/>
            <person name="Depledge D.P."/>
            <person name="Harris D."/>
            <person name="Her Y."/>
            <person name="Herzyk P."/>
            <person name="Imamura H."/>
            <person name="Otto T.D."/>
            <person name="Sanders M."/>
            <person name="Seeger K."/>
            <person name="Dujardin J.C."/>
            <person name="Berriman M."/>
            <person name="Smith D.F."/>
            <person name="Hertz-Fowler C."/>
            <person name="Mottram J.C."/>
        </authorList>
    </citation>
    <scope>NUCLEOTIDE SEQUENCE [LARGE SCALE GENOMIC DNA]</scope>
    <source>
        <strain evidence="3 4">MHOM/GT/2001/U1103</strain>
    </source>
</reference>
<feature type="region of interest" description="Disordered" evidence="1">
    <location>
        <begin position="290"/>
        <end position="407"/>
    </location>
</feature>
<dbReference type="GO" id="GO:0008289">
    <property type="term" value="F:lipid binding"/>
    <property type="evidence" value="ECO:0007669"/>
    <property type="project" value="InterPro"/>
</dbReference>
<dbReference type="KEGG" id="lmi:LMXM_36_4960"/>
<feature type="region of interest" description="Disordered" evidence="1">
    <location>
        <begin position="495"/>
        <end position="514"/>
    </location>
</feature>
<evidence type="ECO:0000313" key="3">
    <source>
        <dbReference type="EMBL" id="CBZ26355.1"/>
    </source>
</evidence>
<dbReference type="GeneID" id="13448800"/>
<dbReference type="InterPro" id="IPR002913">
    <property type="entry name" value="START_lipid-bd_dom"/>
</dbReference>
<dbReference type="VEuPathDB" id="TriTrypDB:LmxM.36.4960"/>
<dbReference type="AlphaFoldDB" id="E9ATT0"/>
<dbReference type="OMA" id="CSGWVAT"/>
<evidence type="ECO:0000256" key="1">
    <source>
        <dbReference type="SAM" id="MobiDB-lite"/>
    </source>
</evidence>
<evidence type="ECO:0000313" key="4">
    <source>
        <dbReference type="Proteomes" id="UP000007259"/>
    </source>
</evidence>
<dbReference type="GO" id="GO:0005737">
    <property type="term" value="C:cytoplasm"/>
    <property type="evidence" value="ECO:0007669"/>
    <property type="project" value="UniProtKB-ARBA"/>
</dbReference>
<dbReference type="Proteomes" id="UP000007259">
    <property type="component" value="Chromosome 20"/>
</dbReference>
<organism evidence="3 4">
    <name type="scientific">Leishmania mexicana (strain MHOM/GT/2001/U1103)</name>
    <dbReference type="NCBI Taxonomy" id="929439"/>
    <lineage>
        <taxon>Eukaryota</taxon>
        <taxon>Discoba</taxon>
        <taxon>Euglenozoa</taxon>
        <taxon>Kinetoplastea</taxon>
        <taxon>Metakinetoplastina</taxon>
        <taxon>Trypanosomatida</taxon>
        <taxon>Trypanosomatidae</taxon>
        <taxon>Leishmaniinae</taxon>
        <taxon>Leishmania</taxon>
    </lineage>
</organism>
<dbReference type="InterPro" id="IPR023393">
    <property type="entry name" value="START-like_dom_sf"/>
</dbReference>
<feature type="compositionally biased region" description="Polar residues" evidence="1">
    <location>
        <begin position="382"/>
        <end position="403"/>
    </location>
</feature>
<dbReference type="SUPFAM" id="SSF55961">
    <property type="entry name" value="Bet v1-like"/>
    <property type="match status" value="1"/>
</dbReference>
<dbReference type="PROSITE" id="PS50848">
    <property type="entry name" value="START"/>
    <property type="match status" value="1"/>
</dbReference>
<proteinExistence type="predicted"/>
<evidence type="ECO:0000259" key="2">
    <source>
        <dbReference type="PROSITE" id="PS50848"/>
    </source>
</evidence>
<dbReference type="PANTHER" id="PTHR19308:SF51">
    <property type="entry name" value="START DOMAIN-CONTAINING PROTEIN"/>
    <property type="match status" value="1"/>
</dbReference>
<dbReference type="EMBL" id="FR799573">
    <property type="protein sequence ID" value="CBZ26355.1"/>
    <property type="molecule type" value="Genomic_DNA"/>
</dbReference>
<dbReference type="InterPro" id="IPR051213">
    <property type="entry name" value="START_lipid_transfer"/>
</dbReference>
<dbReference type="OrthoDB" id="273321at2759"/>
<protein>
    <recommendedName>
        <fullName evidence="2">START domain-containing protein</fullName>
    </recommendedName>
</protein>
<dbReference type="RefSeq" id="XP_003874854.1">
    <property type="nucleotide sequence ID" value="XM_003874805.1"/>
</dbReference>
<keyword evidence="4" id="KW-1185">Reference proteome</keyword>
<accession>E9ATT0</accession>
<gene>
    <name evidence="3" type="ORF">LMXM_36_4960</name>
</gene>
<sequence length="977" mass="105664">MPVSSDMDVVAAVPVLKPLLGLASSSPVSWKHLSSQDGYNVSEFPPIPALGLPMKCYRTQFVVNADLDSFQRVLNDESSIRQFDLTMKEMHILERCASKTLLYTSYASPSPWLVAPRDFCVWSAAIFTTLEQLKRISSEATEGSAQSSNNSLTVKKFVCTSQQWGEAPDPGQTVYLQNSVTALESDSAAVATRQGGKPFVRGVVYCFGYVAFADPSINGKLRVTHYCCVDPVGQIPKWLVAAAVDENTKKLRKMAELVEAAAAAAASAAEPTLACIRAPSADWLPAEEAQEPEFTLAGSAEEPSEEAKGEGVSTPLFTKDLCDEAPSPAVPAVEGPSDSGACPSPDAEAEAAPCMTPESSDVSPLPQPTSKERRSSPPSPATWRNTATHDPSLTSMPPQQPGTAASVDPRVKILSLLARSNDWYTRREVAEMQYAELRILPEPLCSKNPLCIAMRVSTLVRCTLDTFVAVLRNPALFPEIDPELVRVVAASTSSGASSRTASREPSTSGHGAASTAGEVRHYQFDANDSFRRPWDMVLHCTDFELTQVNGGRYGFHTPGVPAATYLWVGADNTTCSYRGVHPDGYHQHMQVRVFGVTAVAVPRSAESVRVSQYMLFDACAPLLSTPHSSWHISFQKKCPTEEFLSSVSRWLEDRMGRVRRLSEARHRRRHNSAMVALDKVPLLRFLYAVHCAEGGRALESPEAAWYGDVLAGAIRWTGKGGSPSLRTETGSDDPPLVVLSTVFPCSLAQLRDYMLCSSPRHRYALEYGVHTYEELTSPPEFTTVRVEYGAASASFPRVRLTILEAFGELHGVNVPSPTLVLSRTGVDGDVKDECEELDFNSENFGHLRGSADERFDDGHVFCSGWVATTLEGSGSQPCANGPLAGLRSPHSGLAPLSSELCTERSTSDAKAEKAAVHQLERIVVTQYLSVGLPSAHQCDLDADGLPCGCIAEQAALLQRFRDAVCTRGPSIAATALE</sequence>
<feature type="domain" description="START" evidence="2">
    <location>
        <begin position="12"/>
        <end position="244"/>
    </location>
</feature>
<dbReference type="PhylomeDB" id="E9ATT0"/>
<dbReference type="PANTHER" id="PTHR19308">
    <property type="entry name" value="PHOSPHATIDYLCHOLINE TRANSFER PROTEIN"/>
    <property type="match status" value="1"/>
</dbReference>
<dbReference type="Gene3D" id="3.30.530.20">
    <property type="match status" value="1"/>
</dbReference>
<name>E9ATT0_LEIMU</name>